<dbReference type="AlphaFoldDB" id="A0A1R2BYB2"/>
<keyword evidence="4" id="KW-1185">Reference proteome</keyword>
<keyword evidence="1" id="KW-0175">Coiled coil</keyword>
<proteinExistence type="predicted"/>
<feature type="coiled-coil region" evidence="1">
    <location>
        <begin position="110"/>
        <end position="151"/>
    </location>
</feature>
<dbReference type="Proteomes" id="UP000187209">
    <property type="component" value="Unassembled WGS sequence"/>
</dbReference>
<comment type="caution">
    <text evidence="3">The sequence shown here is derived from an EMBL/GenBank/DDBJ whole genome shotgun (WGS) entry which is preliminary data.</text>
</comment>
<evidence type="ECO:0000313" key="4">
    <source>
        <dbReference type="Proteomes" id="UP000187209"/>
    </source>
</evidence>
<feature type="region of interest" description="Disordered" evidence="2">
    <location>
        <begin position="481"/>
        <end position="500"/>
    </location>
</feature>
<accession>A0A1R2BYB2</accession>
<reference evidence="3 4" key="1">
    <citation type="submission" date="2016-11" db="EMBL/GenBank/DDBJ databases">
        <title>The macronuclear genome of Stentor coeruleus: a giant cell with tiny introns.</title>
        <authorList>
            <person name="Slabodnick M."/>
            <person name="Ruby J.G."/>
            <person name="Reiff S.B."/>
            <person name="Swart E.C."/>
            <person name="Gosai S."/>
            <person name="Prabakaran S."/>
            <person name="Witkowska E."/>
            <person name="Larue G.E."/>
            <person name="Fisher S."/>
            <person name="Freeman R.M."/>
            <person name="Gunawardena J."/>
            <person name="Chu W."/>
            <person name="Stover N.A."/>
            <person name="Gregory B.D."/>
            <person name="Nowacki M."/>
            <person name="Derisi J."/>
            <person name="Roy S.W."/>
            <person name="Marshall W.F."/>
            <person name="Sood P."/>
        </authorList>
    </citation>
    <scope>NUCLEOTIDE SEQUENCE [LARGE SCALE GENOMIC DNA]</scope>
    <source>
        <strain evidence="3">WM001</strain>
    </source>
</reference>
<gene>
    <name evidence="3" type="ORF">SteCoe_17687</name>
</gene>
<protein>
    <submittedName>
        <fullName evidence="3">Uncharacterized protein</fullName>
    </submittedName>
</protein>
<evidence type="ECO:0000313" key="3">
    <source>
        <dbReference type="EMBL" id="OMJ81803.1"/>
    </source>
</evidence>
<name>A0A1R2BYB2_9CILI</name>
<evidence type="ECO:0000256" key="1">
    <source>
        <dbReference type="SAM" id="Coils"/>
    </source>
</evidence>
<feature type="coiled-coil region" evidence="1">
    <location>
        <begin position="281"/>
        <end position="351"/>
    </location>
</feature>
<evidence type="ECO:0000256" key="2">
    <source>
        <dbReference type="SAM" id="MobiDB-lite"/>
    </source>
</evidence>
<dbReference type="EMBL" id="MPUH01000366">
    <property type="protein sequence ID" value="OMJ81803.1"/>
    <property type="molecule type" value="Genomic_DNA"/>
</dbReference>
<sequence length="500" mass="58858">MNKYSKSSYLPNEILEELTVTLQDIDEKYKKVQKLKSLLFSQDQRTHSPISSNSYAARYREQSQKAIRNIKPIPDSYQKKPKRTISKLELNDHFSPTNEVLETEESETIIQDKEKELRAKADKCKASEKRLRQLELQLSVETKELELIEKKHIGHINKLNKEITEEICRGQVHDIIIKTMDAIINKKDTQIQSQKVPIKEKLISAYKLITDLETTKNNLIQESIELDKSYTQLQRKEQELDEILKKFSMDTRTLQNSKHEFTYKQKEDIIKAKETGCLERIKALSQKKNELDIREQKLEIKERAVETAKNAKTKDEVPIRERNLMIREAKNKEIEDELVLQEQDTEAKRKELVDKWEKMISKTDDLNRNDVKNTITSSEIDEKYKEFAAYKKDLESKLTSQETSLANQEVLLIKKIRKLESLAEELTRREKSLKKNEDEVQKFMNSQDRKDEYETYESLDEGFAAAFIERQNKRKEELEEITRETQEISSTLSGFLSELN</sequence>
<feature type="compositionally biased region" description="Polar residues" evidence="2">
    <location>
        <begin position="489"/>
        <end position="500"/>
    </location>
</feature>
<organism evidence="3 4">
    <name type="scientific">Stentor coeruleus</name>
    <dbReference type="NCBI Taxonomy" id="5963"/>
    <lineage>
        <taxon>Eukaryota</taxon>
        <taxon>Sar</taxon>
        <taxon>Alveolata</taxon>
        <taxon>Ciliophora</taxon>
        <taxon>Postciliodesmatophora</taxon>
        <taxon>Heterotrichea</taxon>
        <taxon>Heterotrichida</taxon>
        <taxon>Stentoridae</taxon>
        <taxon>Stentor</taxon>
    </lineage>
</organism>